<comment type="caution">
    <text evidence="1">The sequence shown here is derived from an EMBL/GenBank/DDBJ whole genome shotgun (WGS) entry which is preliminary data.</text>
</comment>
<sequence>MKVARAASNLKIIVNSVEDRPFKVQALFLEYQINGYVSKGRRSLNDLIEAVTTVFENKSFVSPQKDLSATNTVIDLEELDLIIIKDLADGFSKREIRKC</sequence>
<name>A0A4Q0PN75_9FLAO</name>
<dbReference type="EMBL" id="QOVL01000005">
    <property type="protein sequence ID" value="RXG31970.1"/>
    <property type="molecule type" value="Genomic_DNA"/>
</dbReference>
<dbReference type="Proteomes" id="UP000290608">
    <property type="component" value="Unassembled WGS sequence"/>
</dbReference>
<reference evidence="1 2" key="1">
    <citation type="submission" date="2018-07" db="EMBL/GenBank/DDBJ databases">
        <title>Leeuwenhoekiella genomics.</title>
        <authorList>
            <person name="Tahon G."/>
            <person name="Willems A."/>
        </authorList>
    </citation>
    <scope>NUCLEOTIDE SEQUENCE [LARGE SCALE GENOMIC DNA]</scope>
    <source>
        <strain evidence="1 2">LMG 1345</strain>
    </source>
</reference>
<dbReference type="STRING" id="1122159.SAMN02745246_01329"/>
<evidence type="ECO:0000313" key="2">
    <source>
        <dbReference type="Proteomes" id="UP000290608"/>
    </source>
</evidence>
<gene>
    <name evidence="1" type="ORF">DSL99_1272</name>
</gene>
<protein>
    <submittedName>
        <fullName evidence="1">Uncharacterized protein</fullName>
    </submittedName>
</protein>
<proteinExistence type="predicted"/>
<evidence type="ECO:0000313" key="1">
    <source>
        <dbReference type="EMBL" id="RXG31970.1"/>
    </source>
</evidence>
<dbReference type="RefSeq" id="WP_073098450.1">
    <property type="nucleotide sequence ID" value="NZ_QOVL01000005.1"/>
</dbReference>
<organism evidence="1 2">
    <name type="scientific">Leeuwenhoekiella marinoflava</name>
    <dbReference type="NCBI Taxonomy" id="988"/>
    <lineage>
        <taxon>Bacteria</taxon>
        <taxon>Pseudomonadati</taxon>
        <taxon>Bacteroidota</taxon>
        <taxon>Flavobacteriia</taxon>
        <taxon>Flavobacteriales</taxon>
        <taxon>Flavobacteriaceae</taxon>
        <taxon>Leeuwenhoekiella</taxon>
    </lineage>
</organism>
<accession>A0A4Q0PN75</accession>
<dbReference type="AlphaFoldDB" id="A0A4Q0PN75"/>